<dbReference type="FunFam" id="1.10.10.10:FF:000001">
    <property type="entry name" value="LysR family transcriptional regulator"/>
    <property type="match status" value="1"/>
</dbReference>
<dbReference type="GO" id="GO:0003700">
    <property type="term" value="F:DNA-binding transcription factor activity"/>
    <property type="evidence" value="ECO:0007669"/>
    <property type="project" value="InterPro"/>
</dbReference>
<dbReference type="InterPro" id="IPR058163">
    <property type="entry name" value="LysR-type_TF_proteobact-type"/>
</dbReference>
<dbReference type="Gene3D" id="1.10.10.10">
    <property type="entry name" value="Winged helix-like DNA-binding domain superfamily/Winged helix DNA-binding domain"/>
    <property type="match status" value="1"/>
</dbReference>
<keyword evidence="2" id="KW-0805">Transcription regulation</keyword>
<evidence type="ECO:0000256" key="2">
    <source>
        <dbReference type="ARBA" id="ARBA00023015"/>
    </source>
</evidence>
<dbReference type="GO" id="GO:0043565">
    <property type="term" value="F:sequence-specific DNA binding"/>
    <property type="evidence" value="ECO:0007669"/>
    <property type="project" value="TreeGrafter"/>
</dbReference>
<evidence type="ECO:0000313" key="5">
    <source>
        <dbReference type="EMBL" id="HCK28775.1"/>
    </source>
</evidence>
<dbReference type="SUPFAM" id="SSF46785">
    <property type="entry name" value="Winged helix' DNA-binding domain"/>
    <property type="match status" value="1"/>
</dbReference>
<proteinExistence type="inferred from homology"/>
<evidence type="ECO:0000256" key="1">
    <source>
        <dbReference type="ARBA" id="ARBA00009437"/>
    </source>
</evidence>
<accession>A0A2N6VCU1</accession>
<dbReference type="GO" id="GO:0006351">
    <property type="term" value="P:DNA-templated transcription"/>
    <property type="evidence" value="ECO:0007669"/>
    <property type="project" value="TreeGrafter"/>
</dbReference>
<dbReference type="InterPro" id="IPR005119">
    <property type="entry name" value="LysR_subst-bd"/>
</dbReference>
<dbReference type="InterPro" id="IPR000847">
    <property type="entry name" value="LysR_HTH_N"/>
</dbReference>
<dbReference type="EMBL" id="DPVE01000004">
    <property type="protein sequence ID" value="HCK28775.1"/>
    <property type="molecule type" value="Genomic_DNA"/>
</dbReference>
<reference evidence="5 6" key="1">
    <citation type="journal article" date="2018" name="Nat. Biotechnol.">
        <title>A standardized bacterial taxonomy based on genome phylogeny substantially revises the tree of life.</title>
        <authorList>
            <person name="Parks D.H."/>
            <person name="Chuvochina M."/>
            <person name="Waite D.W."/>
            <person name="Rinke C."/>
            <person name="Skarshewski A."/>
            <person name="Chaumeil P.A."/>
            <person name="Hugenholtz P."/>
        </authorList>
    </citation>
    <scope>NUCLEOTIDE SEQUENCE [LARGE SCALE GENOMIC DNA]</scope>
    <source>
        <strain evidence="5">UBA9669</strain>
    </source>
</reference>
<keyword evidence="4" id="KW-0804">Transcription</keyword>
<dbReference type="RefSeq" id="WP_044435463.1">
    <property type="nucleotide sequence ID" value="NZ_BBTT01000006.1"/>
</dbReference>
<evidence type="ECO:0000313" key="6">
    <source>
        <dbReference type="Proteomes" id="UP000263596"/>
    </source>
</evidence>
<dbReference type="Proteomes" id="UP000263596">
    <property type="component" value="Unassembled WGS sequence"/>
</dbReference>
<dbReference type="PROSITE" id="PS50931">
    <property type="entry name" value="HTH_LYSR"/>
    <property type="match status" value="1"/>
</dbReference>
<dbReference type="AlphaFoldDB" id="A0A2N6VCU1"/>
<sequence length="302" mass="33985">MKSTIEELIAFISIVDTGSIVAAAEQLQQTPSGLSRALNRLEKKLQVTLLERTTRKLKLTQEGRLFLDKARSILAELAEAEDALLKSDSDTSGLIRIDSATPFVLHVLAPLMQKFMQRYPKIEIELNSNEQVIDLLQHKTDVAIRFGALHDSSLHAKLVCKSRLYIVASPVYLEQAGIPKTPQSLLQHQLVGFSKPVYLNTWPLKIGDDYVTVSPKIKASSGETVRQLTLAGHGIARLSEYEIWQDLEAGRLVALFEDQIELQYQHIHAVYYQQKHLPKRVRLFIEFLADELSQQFSTAVAS</sequence>
<comment type="similarity">
    <text evidence="1">Belongs to the LysR transcriptional regulatory family.</text>
</comment>
<evidence type="ECO:0000256" key="3">
    <source>
        <dbReference type="ARBA" id="ARBA00023125"/>
    </source>
</evidence>
<dbReference type="STRING" id="108980.GCA_000934145_01201"/>
<dbReference type="Gene3D" id="3.40.190.10">
    <property type="entry name" value="Periplasmic binding protein-like II"/>
    <property type="match status" value="2"/>
</dbReference>
<dbReference type="InterPro" id="IPR036390">
    <property type="entry name" value="WH_DNA-bd_sf"/>
</dbReference>
<protein>
    <submittedName>
        <fullName evidence="5">LysR family transcriptional regulator</fullName>
    </submittedName>
</protein>
<dbReference type="SUPFAM" id="SSF53850">
    <property type="entry name" value="Periplasmic binding protein-like II"/>
    <property type="match status" value="1"/>
</dbReference>
<organism evidence="5 6">
    <name type="scientific">Acinetobacter ursingii</name>
    <dbReference type="NCBI Taxonomy" id="108980"/>
    <lineage>
        <taxon>Bacteria</taxon>
        <taxon>Pseudomonadati</taxon>
        <taxon>Pseudomonadota</taxon>
        <taxon>Gammaproteobacteria</taxon>
        <taxon>Moraxellales</taxon>
        <taxon>Moraxellaceae</taxon>
        <taxon>Acinetobacter</taxon>
    </lineage>
</organism>
<dbReference type="PANTHER" id="PTHR30537">
    <property type="entry name" value="HTH-TYPE TRANSCRIPTIONAL REGULATOR"/>
    <property type="match status" value="1"/>
</dbReference>
<name>A0A2N6VCU1_9GAMM</name>
<dbReference type="PANTHER" id="PTHR30537:SF20">
    <property type="entry name" value="TRANSCRIPTIONAL REGULATORY PROTEIN"/>
    <property type="match status" value="1"/>
</dbReference>
<keyword evidence="3" id="KW-0238">DNA-binding</keyword>
<dbReference type="Pfam" id="PF00126">
    <property type="entry name" value="HTH_1"/>
    <property type="match status" value="1"/>
</dbReference>
<comment type="caution">
    <text evidence="5">The sequence shown here is derived from an EMBL/GenBank/DDBJ whole genome shotgun (WGS) entry which is preliminary data.</text>
</comment>
<dbReference type="InterPro" id="IPR036388">
    <property type="entry name" value="WH-like_DNA-bd_sf"/>
</dbReference>
<gene>
    <name evidence="5" type="ORF">DHW29_00185</name>
</gene>
<evidence type="ECO:0000256" key="4">
    <source>
        <dbReference type="ARBA" id="ARBA00023163"/>
    </source>
</evidence>
<dbReference type="Pfam" id="PF03466">
    <property type="entry name" value="LysR_substrate"/>
    <property type="match status" value="1"/>
</dbReference>